<dbReference type="AlphaFoldDB" id="A0A8H7AKX6"/>
<accession>A0A8H7AKX6</accession>
<organism evidence="2 3">
    <name type="scientific">Endocarpon pusillum</name>
    <dbReference type="NCBI Taxonomy" id="364733"/>
    <lineage>
        <taxon>Eukaryota</taxon>
        <taxon>Fungi</taxon>
        <taxon>Dikarya</taxon>
        <taxon>Ascomycota</taxon>
        <taxon>Pezizomycotina</taxon>
        <taxon>Eurotiomycetes</taxon>
        <taxon>Chaetothyriomycetidae</taxon>
        <taxon>Verrucariales</taxon>
        <taxon>Verrucariaceae</taxon>
        <taxon>Endocarpon</taxon>
    </lineage>
</organism>
<evidence type="ECO:0000256" key="1">
    <source>
        <dbReference type="SAM" id="MobiDB-lite"/>
    </source>
</evidence>
<name>A0A8H7AKX6_9EURO</name>
<reference evidence="2" key="1">
    <citation type="submission" date="2020-02" db="EMBL/GenBank/DDBJ databases">
        <authorList>
            <person name="Palmer J.M."/>
        </authorList>
    </citation>
    <scope>NUCLEOTIDE SEQUENCE</scope>
    <source>
        <strain evidence="2">EPUS1.4</strain>
        <tissue evidence="2">Thallus</tissue>
    </source>
</reference>
<sequence length="146" mass="16614">MNKSLDKITIHNLKSCGASLAPTSSAAPKATDQYKVSPTYRISSHQLKSNSQNHILPSPNRKKVIKRCMNRPRSESGTVQLHPSAYIHADEQEKQKRKRRWKMLTAPPPPPERVKDTDDQLIPFARQKLHVMLFDQEPSRSAHRSG</sequence>
<proteinExistence type="predicted"/>
<dbReference type="EMBL" id="JAACFV010000048">
    <property type="protein sequence ID" value="KAF7508896.1"/>
    <property type="molecule type" value="Genomic_DNA"/>
</dbReference>
<evidence type="ECO:0000313" key="2">
    <source>
        <dbReference type="EMBL" id="KAF7508896.1"/>
    </source>
</evidence>
<feature type="region of interest" description="Disordered" evidence="1">
    <location>
        <begin position="72"/>
        <end position="118"/>
    </location>
</feature>
<dbReference type="Proteomes" id="UP000606974">
    <property type="component" value="Unassembled WGS sequence"/>
</dbReference>
<gene>
    <name evidence="2" type="ORF">GJ744_008605</name>
</gene>
<keyword evidence="3" id="KW-1185">Reference proteome</keyword>
<comment type="caution">
    <text evidence="2">The sequence shown here is derived from an EMBL/GenBank/DDBJ whole genome shotgun (WGS) entry which is preliminary data.</text>
</comment>
<protein>
    <submittedName>
        <fullName evidence="2">Uncharacterized protein</fullName>
    </submittedName>
</protein>
<evidence type="ECO:0000313" key="3">
    <source>
        <dbReference type="Proteomes" id="UP000606974"/>
    </source>
</evidence>